<keyword evidence="1 2" id="KW-0812">Transmembrane</keyword>
<feature type="transmembrane region" description="Helical" evidence="1">
    <location>
        <begin position="536"/>
        <end position="557"/>
    </location>
</feature>
<proteinExistence type="predicted"/>
<sequence>MKSSSFGFGQNKFSVNAKANENEGLEIGFKDSNLDIASKQQQQFYDKIEQANQIGKQLSNNASSIQKQAGDLASNAEKLSMKELGKDINVAKSTVKQAENISSSITGFGKSIKNAENAFEKNISTNASVNIDGGFNIKVNDNSAFGFSGLKSVQKQAESTGKQLGQLAQNVENIGEKGLSLNNSLNSNLIGNQSIKINENKLGLPGFKQASNLSESSIKYADKMIKDSEKVYDSTKNQYSEAGGLSFGNTKNFSNIGAKVDQLNPLGRLEDEYKNDLSKVNQFSSDMNKNFNSLNESYNEANRQIGSLNPFVQKNDLANFHNINNGFEKTVNGVNSLVKSTNGQYISKALEQETQDNSVDISSRNPFQQSQFNKFRPDPVNTNQSESVLAAKQGKRIFQQELPQNSLQVMNNGKNLNSSQVIQVYDEKEEKVKAGKMLKNIPWALLGIIGLWTFIFMISDIIDYSNWKFVQENSLTNVASWYSSDLKMQQAALGYNGGLGRNYISLIDFILFYYITKIFYNLWLTNEYFAASTIKNLVTVVLFLKDITVIILALTAGNYSSFSGWSGFGFFWLSTFAKISIILSFSKIFFFRLNYFRQFSQQKDCCCHILTNWGNSLYNWASAGGQRNAELMLSLLIFGLYIPLILHCIVGIIESTYVLIIWISILFFLQQFIQLCFEICKPRSEQGNKNLVQRLLDSQKQGISELAGKFWVYFTLLYVIIPGVASVSFGANFKNAIQFHFNGQQLMFNFFSIPASGSGYEDTMTFICNLLSLI</sequence>
<accession>Q23KH5</accession>
<dbReference type="GeneID" id="7844586"/>
<keyword evidence="1" id="KW-0472">Membrane</keyword>
<gene>
    <name evidence="2" type="ORF">TTHERM_00193600</name>
</gene>
<feature type="transmembrane region" description="Helical" evidence="1">
    <location>
        <begin position="503"/>
        <end position="524"/>
    </location>
</feature>
<dbReference type="HOGENOM" id="CLU_361535_0_0_1"/>
<evidence type="ECO:0000313" key="2">
    <source>
        <dbReference type="EMBL" id="EAR96868.1"/>
    </source>
</evidence>
<dbReference type="KEGG" id="tet:TTHERM_00193600"/>
<feature type="transmembrane region" description="Helical" evidence="1">
    <location>
        <begin position="569"/>
        <end position="590"/>
    </location>
</feature>
<dbReference type="RefSeq" id="XP_001017113.1">
    <property type="nucleotide sequence ID" value="XM_001017113.3"/>
</dbReference>
<keyword evidence="3" id="KW-1185">Reference proteome</keyword>
<feature type="transmembrane region" description="Helical" evidence="1">
    <location>
        <begin position="631"/>
        <end position="653"/>
    </location>
</feature>
<organism evidence="2 3">
    <name type="scientific">Tetrahymena thermophila (strain SB210)</name>
    <dbReference type="NCBI Taxonomy" id="312017"/>
    <lineage>
        <taxon>Eukaryota</taxon>
        <taxon>Sar</taxon>
        <taxon>Alveolata</taxon>
        <taxon>Ciliophora</taxon>
        <taxon>Intramacronucleata</taxon>
        <taxon>Oligohymenophorea</taxon>
        <taxon>Hymenostomatida</taxon>
        <taxon>Tetrahymenina</taxon>
        <taxon>Tetrahymenidae</taxon>
        <taxon>Tetrahymena</taxon>
    </lineage>
</organism>
<dbReference type="Proteomes" id="UP000009168">
    <property type="component" value="Unassembled WGS sequence"/>
</dbReference>
<keyword evidence="1" id="KW-1133">Transmembrane helix</keyword>
<feature type="transmembrane region" description="Helical" evidence="1">
    <location>
        <begin position="659"/>
        <end position="680"/>
    </location>
</feature>
<name>Q23KH5_TETTS</name>
<dbReference type="AlphaFoldDB" id="Q23KH5"/>
<evidence type="ECO:0000313" key="3">
    <source>
        <dbReference type="Proteomes" id="UP000009168"/>
    </source>
</evidence>
<dbReference type="InParanoid" id="Q23KH5"/>
<evidence type="ECO:0000256" key="1">
    <source>
        <dbReference type="SAM" id="Phobius"/>
    </source>
</evidence>
<feature type="transmembrane region" description="Helical" evidence="1">
    <location>
        <begin position="710"/>
        <end position="731"/>
    </location>
</feature>
<dbReference type="STRING" id="312017.Q23KH5"/>
<dbReference type="EMBL" id="GG662673">
    <property type="protein sequence ID" value="EAR96868.1"/>
    <property type="molecule type" value="Genomic_DNA"/>
</dbReference>
<feature type="transmembrane region" description="Helical" evidence="1">
    <location>
        <begin position="441"/>
        <end position="462"/>
    </location>
</feature>
<protein>
    <submittedName>
        <fullName evidence="2">Transmembrane protein, putative</fullName>
    </submittedName>
</protein>
<reference evidence="3" key="1">
    <citation type="journal article" date="2006" name="PLoS Biol.">
        <title>Macronuclear genome sequence of the ciliate Tetrahymena thermophila, a model eukaryote.</title>
        <authorList>
            <person name="Eisen J.A."/>
            <person name="Coyne R.S."/>
            <person name="Wu M."/>
            <person name="Wu D."/>
            <person name="Thiagarajan M."/>
            <person name="Wortman J.R."/>
            <person name="Badger J.H."/>
            <person name="Ren Q."/>
            <person name="Amedeo P."/>
            <person name="Jones K.M."/>
            <person name="Tallon L.J."/>
            <person name="Delcher A.L."/>
            <person name="Salzberg S.L."/>
            <person name="Silva J.C."/>
            <person name="Haas B.J."/>
            <person name="Majoros W.H."/>
            <person name="Farzad M."/>
            <person name="Carlton J.M."/>
            <person name="Smith R.K. Jr."/>
            <person name="Garg J."/>
            <person name="Pearlman R.E."/>
            <person name="Karrer K.M."/>
            <person name="Sun L."/>
            <person name="Manning G."/>
            <person name="Elde N.C."/>
            <person name="Turkewitz A.P."/>
            <person name="Asai D.J."/>
            <person name="Wilkes D.E."/>
            <person name="Wang Y."/>
            <person name="Cai H."/>
            <person name="Collins K."/>
            <person name="Stewart B.A."/>
            <person name="Lee S.R."/>
            <person name="Wilamowska K."/>
            <person name="Weinberg Z."/>
            <person name="Ruzzo W.L."/>
            <person name="Wloga D."/>
            <person name="Gaertig J."/>
            <person name="Frankel J."/>
            <person name="Tsao C.-C."/>
            <person name="Gorovsky M.A."/>
            <person name="Keeling P.J."/>
            <person name="Waller R.F."/>
            <person name="Patron N.J."/>
            <person name="Cherry J.M."/>
            <person name="Stover N.A."/>
            <person name="Krieger C.J."/>
            <person name="del Toro C."/>
            <person name="Ryder H.F."/>
            <person name="Williamson S.C."/>
            <person name="Barbeau R.A."/>
            <person name="Hamilton E.P."/>
            <person name="Orias E."/>
        </authorList>
    </citation>
    <scope>NUCLEOTIDE SEQUENCE [LARGE SCALE GENOMIC DNA]</scope>
    <source>
        <strain evidence="3">SB210</strain>
    </source>
</reference>